<dbReference type="InterPro" id="IPR050538">
    <property type="entry name" value="MAP_kinase_kinase_kinase"/>
</dbReference>
<dbReference type="GO" id="GO:0004709">
    <property type="term" value="F:MAP kinase kinase kinase activity"/>
    <property type="evidence" value="ECO:0007669"/>
    <property type="project" value="TreeGrafter"/>
</dbReference>
<evidence type="ECO:0000256" key="2">
    <source>
        <dbReference type="ARBA" id="ARBA00022527"/>
    </source>
</evidence>
<dbReference type="AlphaFoldDB" id="A0A392R100"/>
<evidence type="ECO:0000256" key="4">
    <source>
        <dbReference type="ARBA" id="ARBA00022741"/>
    </source>
</evidence>
<protein>
    <submittedName>
        <fullName evidence="8">Mitogen-activated protein kinase kinase kinase 1-like</fullName>
    </submittedName>
</protein>
<keyword evidence="4" id="KW-0547">Nucleotide-binding</keyword>
<name>A0A392R100_9FABA</name>
<dbReference type="Proteomes" id="UP000265520">
    <property type="component" value="Unassembled WGS sequence"/>
</dbReference>
<dbReference type="EMBL" id="LXQA010173004">
    <property type="protein sequence ID" value="MCI29500.1"/>
    <property type="molecule type" value="Genomic_DNA"/>
</dbReference>
<keyword evidence="6" id="KW-0067">ATP-binding</keyword>
<reference evidence="8 9" key="1">
    <citation type="journal article" date="2018" name="Front. Plant Sci.">
        <title>Red Clover (Trifolium pratense) and Zigzag Clover (T. medium) - A Picture of Genomic Similarities and Differences.</title>
        <authorList>
            <person name="Dluhosova J."/>
            <person name="Istvanek J."/>
            <person name="Nedelnik J."/>
            <person name="Repkova J."/>
        </authorList>
    </citation>
    <scope>NUCLEOTIDE SEQUENCE [LARGE SCALE GENOMIC DNA]</scope>
    <source>
        <strain evidence="9">cv. 10/8</strain>
        <tissue evidence="8">Leaf</tissue>
    </source>
</reference>
<feature type="domain" description="Protein kinase" evidence="7">
    <location>
        <begin position="1"/>
        <end position="59"/>
    </location>
</feature>
<dbReference type="GO" id="GO:0005737">
    <property type="term" value="C:cytoplasm"/>
    <property type="evidence" value="ECO:0007669"/>
    <property type="project" value="TreeGrafter"/>
</dbReference>
<dbReference type="GO" id="GO:0005524">
    <property type="term" value="F:ATP binding"/>
    <property type="evidence" value="ECO:0007669"/>
    <property type="project" value="UniProtKB-KW"/>
</dbReference>
<keyword evidence="3" id="KW-0808">Transferase</keyword>
<proteinExistence type="inferred from homology"/>
<dbReference type="PANTHER" id="PTHR48016">
    <property type="entry name" value="MAP KINASE KINASE KINASE SSK2-RELATED-RELATED"/>
    <property type="match status" value="1"/>
</dbReference>
<dbReference type="PANTHER" id="PTHR48016:SF29">
    <property type="entry name" value="MITOGEN-ACTIVATED PROTEIN KINASE KINASE KINASE 1-RELATED"/>
    <property type="match status" value="1"/>
</dbReference>
<dbReference type="InterPro" id="IPR000719">
    <property type="entry name" value="Prot_kinase_dom"/>
</dbReference>
<evidence type="ECO:0000313" key="9">
    <source>
        <dbReference type="Proteomes" id="UP000265520"/>
    </source>
</evidence>
<sequence>VVKGKVKGYGLPADIWSLGCTVLEMLTGRLPYAPLECVCLILPFQAHNATKFLLFKVVK</sequence>
<dbReference type="SUPFAM" id="SSF56112">
    <property type="entry name" value="Protein kinase-like (PK-like)"/>
    <property type="match status" value="1"/>
</dbReference>
<dbReference type="Gene3D" id="1.10.510.10">
    <property type="entry name" value="Transferase(Phosphotransferase) domain 1"/>
    <property type="match status" value="1"/>
</dbReference>
<keyword evidence="2" id="KW-0723">Serine/threonine-protein kinase</keyword>
<evidence type="ECO:0000259" key="7">
    <source>
        <dbReference type="PROSITE" id="PS50011"/>
    </source>
</evidence>
<evidence type="ECO:0000256" key="6">
    <source>
        <dbReference type="ARBA" id="ARBA00022840"/>
    </source>
</evidence>
<keyword evidence="5 8" id="KW-0418">Kinase</keyword>
<feature type="non-terminal residue" evidence="8">
    <location>
        <position position="1"/>
    </location>
</feature>
<organism evidence="8 9">
    <name type="scientific">Trifolium medium</name>
    <dbReference type="NCBI Taxonomy" id="97028"/>
    <lineage>
        <taxon>Eukaryota</taxon>
        <taxon>Viridiplantae</taxon>
        <taxon>Streptophyta</taxon>
        <taxon>Embryophyta</taxon>
        <taxon>Tracheophyta</taxon>
        <taxon>Spermatophyta</taxon>
        <taxon>Magnoliopsida</taxon>
        <taxon>eudicotyledons</taxon>
        <taxon>Gunneridae</taxon>
        <taxon>Pentapetalae</taxon>
        <taxon>rosids</taxon>
        <taxon>fabids</taxon>
        <taxon>Fabales</taxon>
        <taxon>Fabaceae</taxon>
        <taxon>Papilionoideae</taxon>
        <taxon>50 kb inversion clade</taxon>
        <taxon>NPAAA clade</taxon>
        <taxon>Hologalegina</taxon>
        <taxon>IRL clade</taxon>
        <taxon>Trifolieae</taxon>
        <taxon>Trifolium</taxon>
    </lineage>
</organism>
<comment type="caution">
    <text evidence="8">The sequence shown here is derived from an EMBL/GenBank/DDBJ whole genome shotgun (WGS) entry which is preliminary data.</text>
</comment>
<dbReference type="PROSITE" id="PS50011">
    <property type="entry name" value="PROTEIN_KINASE_DOM"/>
    <property type="match status" value="1"/>
</dbReference>
<keyword evidence="9" id="KW-1185">Reference proteome</keyword>
<evidence type="ECO:0000256" key="3">
    <source>
        <dbReference type="ARBA" id="ARBA00022679"/>
    </source>
</evidence>
<evidence type="ECO:0000256" key="1">
    <source>
        <dbReference type="ARBA" id="ARBA00006529"/>
    </source>
</evidence>
<evidence type="ECO:0000313" key="8">
    <source>
        <dbReference type="EMBL" id="MCI29500.1"/>
    </source>
</evidence>
<dbReference type="InterPro" id="IPR011009">
    <property type="entry name" value="Kinase-like_dom_sf"/>
</dbReference>
<evidence type="ECO:0000256" key="5">
    <source>
        <dbReference type="ARBA" id="ARBA00022777"/>
    </source>
</evidence>
<accession>A0A392R100</accession>
<comment type="similarity">
    <text evidence="1">Belongs to the protein kinase superfamily. STE Ser/Thr protein kinase family. MAP kinase kinase kinase subfamily.</text>
</comment>